<protein>
    <recommendedName>
        <fullName evidence="4">RRM domain-containing protein</fullName>
    </recommendedName>
</protein>
<dbReference type="SUPFAM" id="SSF54928">
    <property type="entry name" value="RNA-binding domain, RBD"/>
    <property type="match status" value="1"/>
</dbReference>
<sequence length="949" mass="104461">MLVMHHLFPSRKASRFDVYVDALDRQLYTQCKPSSDIDFTTKWKTFTKSLNPFKLQPLADNISTSGQPVHSAILSGELPSNKWLDGKIEGSEVAHLQLQSHEATLSEGRSTSLLTIEASSNPASLYSKIGGLSLLESQATVVPDLSACDTTSAQESFPIRTKIGSDDAKKYELRAFADQPGLYYSSVVWPEELPHRGSSFSIERLRKDLNTHIQDSCKDKANQRIMRKKRISLTGKAFAIELRLSGNIDANKEDIQLRPTIWIICASDFYKKLVADALCQTQLEWAEEEPKEIVGGLAFSGRRDRVENLDFSGGICFMNSYQLHIHTEEPGDDNSACGLITCATLMKDGNIMDQRVSRLGGLLMLNSEVVCGSSTAHGILDMLMSVDVDFAQGEDGDSWDISDSDAETEVDSDGSTGLESEVDDRLFSPTLERAPSNPERQRNPTVSSVARWNIVPEIIILSFIRMVLPSLDQFWTLSTEVNAHDIALFEIGRRDPFQKLVNSYKYESIKHLVKTESTDDLCSQPYLKVMVLLGHDSFAHGRILPGISTICMAGVEFNTMRIFLDDSLAPGTSGSWVVSDSHLHGIVVASNSREPIAHIITARQIFCDIKSSLPSVKSIQLPTDTARIKEAKVTEPTPASMPSWGGFIGEHAAKLLTPKPRGHRSIPLPSQLQEISSACVPSTSVTDGVGINPCNTISIENLPADVSEAELKSMVVCQQGLERMYLRRMEHGTLCLVEFNDVLSAGRALQTLDGWLLRIGFEMRVRATFFSRSHGIPPDTTVITSQDLSRLGFSQLKGAEKPKADCSMATITALPHELLAHIEDKAVIAPNPFRSLTEQALSSLNGDYAQNSISEWIEGRPQFSPAGQTSDIMDTLQFSPADQTSDIMDTLQGSPPADFSGSDWDLFDGNEICVKPSRNQDKDVSHVDAAMPLTEDRSLLYPEDLEGLA</sequence>
<feature type="region of interest" description="Disordered" evidence="1">
    <location>
        <begin position="397"/>
        <end position="422"/>
    </location>
</feature>
<comment type="caution">
    <text evidence="2">The sequence shown here is derived from an EMBL/GenBank/DDBJ whole genome shotgun (WGS) entry which is preliminary data.</text>
</comment>
<organism evidence="2 3">
    <name type="scientific">Xylaria bambusicola</name>
    <dbReference type="NCBI Taxonomy" id="326684"/>
    <lineage>
        <taxon>Eukaryota</taxon>
        <taxon>Fungi</taxon>
        <taxon>Dikarya</taxon>
        <taxon>Ascomycota</taxon>
        <taxon>Pezizomycotina</taxon>
        <taxon>Sordariomycetes</taxon>
        <taxon>Xylariomycetidae</taxon>
        <taxon>Xylariales</taxon>
        <taxon>Xylariaceae</taxon>
        <taxon>Xylaria</taxon>
    </lineage>
</organism>
<evidence type="ECO:0008006" key="4">
    <source>
        <dbReference type="Google" id="ProtNLM"/>
    </source>
</evidence>
<name>A0AAN7Z893_9PEZI</name>
<dbReference type="EMBL" id="JAWHQM010000013">
    <property type="protein sequence ID" value="KAK5630038.1"/>
    <property type="molecule type" value="Genomic_DNA"/>
</dbReference>
<keyword evidence="3" id="KW-1185">Reference proteome</keyword>
<evidence type="ECO:0000313" key="2">
    <source>
        <dbReference type="EMBL" id="KAK5630038.1"/>
    </source>
</evidence>
<reference evidence="2 3" key="1">
    <citation type="submission" date="2023-10" db="EMBL/GenBank/DDBJ databases">
        <title>Draft genome sequence of Xylaria bambusicola isolate GMP-LS, the root and basal stem rot pathogen of sugarcane in Indonesia.</title>
        <authorList>
            <person name="Selvaraj P."/>
            <person name="Muralishankar V."/>
            <person name="Muruganantham S."/>
            <person name="Sp S."/>
            <person name="Haryani S."/>
            <person name="Lau K.J.X."/>
            <person name="Naqvi N.I."/>
        </authorList>
    </citation>
    <scope>NUCLEOTIDE SEQUENCE [LARGE SCALE GENOMIC DNA]</scope>
    <source>
        <strain evidence="2">GMP-LS</strain>
    </source>
</reference>
<dbReference type="Proteomes" id="UP001305414">
    <property type="component" value="Unassembled WGS sequence"/>
</dbReference>
<dbReference type="InterPro" id="IPR012677">
    <property type="entry name" value="Nucleotide-bd_a/b_plait_sf"/>
</dbReference>
<evidence type="ECO:0000256" key="1">
    <source>
        <dbReference type="SAM" id="MobiDB-lite"/>
    </source>
</evidence>
<dbReference type="Gene3D" id="3.30.70.330">
    <property type="match status" value="1"/>
</dbReference>
<evidence type="ECO:0000313" key="3">
    <source>
        <dbReference type="Proteomes" id="UP001305414"/>
    </source>
</evidence>
<feature type="compositionally biased region" description="Acidic residues" evidence="1">
    <location>
        <begin position="397"/>
        <end position="412"/>
    </location>
</feature>
<proteinExistence type="predicted"/>
<dbReference type="GO" id="GO:0003676">
    <property type="term" value="F:nucleic acid binding"/>
    <property type="evidence" value="ECO:0007669"/>
    <property type="project" value="InterPro"/>
</dbReference>
<accession>A0AAN7Z893</accession>
<dbReference type="AlphaFoldDB" id="A0AAN7Z893"/>
<gene>
    <name evidence="2" type="ORF">RRF57_005753</name>
</gene>
<dbReference type="InterPro" id="IPR035979">
    <property type="entry name" value="RBD_domain_sf"/>
</dbReference>